<accession>A0A3N2R770</accession>
<feature type="chain" id="PRO_5018075114" description="DUF3108 domain-containing protein" evidence="1">
    <location>
        <begin position="25"/>
        <end position="234"/>
    </location>
</feature>
<feature type="signal peptide" evidence="1">
    <location>
        <begin position="1"/>
        <end position="24"/>
    </location>
</feature>
<dbReference type="OrthoDB" id="7844595at2"/>
<dbReference type="EMBL" id="RDRB01000003">
    <property type="protein sequence ID" value="ROU03277.1"/>
    <property type="molecule type" value="Genomic_DNA"/>
</dbReference>
<gene>
    <name evidence="2" type="ORF">EAT49_06845</name>
</gene>
<keyword evidence="1" id="KW-0732">Signal</keyword>
<evidence type="ECO:0008006" key="4">
    <source>
        <dbReference type="Google" id="ProtNLM"/>
    </source>
</evidence>
<organism evidence="2 3">
    <name type="scientific">Histidinibacterium lentulum</name>
    <dbReference type="NCBI Taxonomy" id="2480588"/>
    <lineage>
        <taxon>Bacteria</taxon>
        <taxon>Pseudomonadati</taxon>
        <taxon>Pseudomonadota</taxon>
        <taxon>Alphaproteobacteria</taxon>
        <taxon>Rhodobacterales</taxon>
        <taxon>Paracoccaceae</taxon>
        <taxon>Histidinibacterium</taxon>
    </lineage>
</organism>
<proteinExistence type="predicted"/>
<protein>
    <recommendedName>
        <fullName evidence="4">DUF3108 domain-containing protein</fullName>
    </recommendedName>
</protein>
<comment type="caution">
    <text evidence="2">The sequence shown here is derived from an EMBL/GenBank/DDBJ whole genome shotgun (WGS) entry which is preliminary data.</text>
</comment>
<name>A0A3N2R770_9RHOB</name>
<dbReference type="AlphaFoldDB" id="A0A3N2R770"/>
<dbReference type="Proteomes" id="UP000268016">
    <property type="component" value="Unassembled WGS sequence"/>
</dbReference>
<evidence type="ECO:0000313" key="3">
    <source>
        <dbReference type="Proteomes" id="UP000268016"/>
    </source>
</evidence>
<reference evidence="2 3" key="1">
    <citation type="submission" date="2018-10" db="EMBL/GenBank/DDBJ databases">
        <title>Histidinibacterium lentulum gen. nov., sp. nov., a marine bacterium from the culture broth of Picochlorum sp. 122.</title>
        <authorList>
            <person name="Wang G."/>
        </authorList>
    </citation>
    <scope>NUCLEOTIDE SEQUENCE [LARGE SCALE GENOMIC DNA]</scope>
    <source>
        <strain evidence="2 3">B17</strain>
    </source>
</reference>
<keyword evidence="3" id="KW-1185">Reference proteome</keyword>
<evidence type="ECO:0000256" key="1">
    <source>
        <dbReference type="SAM" id="SignalP"/>
    </source>
</evidence>
<evidence type="ECO:0000313" key="2">
    <source>
        <dbReference type="EMBL" id="ROU03277.1"/>
    </source>
</evidence>
<sequence length="234" mass="25855">MGDPAVRSARLFPVLALLAAPVAAQETFVLPEGCEAYVTIQSRECTVSHHFTCTGDAEGVQRRVDLGEEGVLYAGAIDAETQWIESWFPNTGHSERLEESPADPASFSELLATGEDTYDFVTLSDEIGPTRYVGRDALTGVTEVIDGVTLRQTEYSIRAYGPEGEEEWRSKGNEWISEDFRMFISGTSTITTPDETWQSDESPVEFIFPGEPGFLSANPKYDCGLMMSKLEFRP</sequence>